<keyword evidence="1" id="KW-0677">Repeat</keyword>
<proteinExistence type="predicted"/>
<gene>
    <name evidence="3" type="ORF">ACETWP_08885</name>
</gene>
<dbReference type="NCBIfam" id="TIGR03696">
    <property type="entry name" value="Rhs_assc_core"/>
    <property type="match status" value="1"/>
</dbReference>
<keyword evidence="4" id="KW-1185">Reference proteome</keyword>
<dbReference type="InterPro" id="IPR050708">
    <property type="entry name" value="T6SS_VgrG/RHS"/>
</dbReference>
<evidence type="ECO:0000259" key="2">
    <source>
        <dbReference type="Pfam" id="PF25023"/>
    </source>
</evidence>
<feature type="domain" description="Teneurin-like YD-shell" evidence="2">
    <location>
        <begin position="51"/>
        <end position="155"/>
    </location>
</feature>
<reference evidence="3 4" key="1">
    <citation type="submission" date="2024-09" db="EMBL/GenBank/DDBJ databases">
        <authorList>
            <person name="Salinas-Garcia M.A."/>
            <person name="Prieme A."/>
        </authorList>
    </citation>
    <scope>NUCLEOTIDE SEQUENCE [LARGE SCALE GENOMIC DNA]</scope>
    <source>
        <strain evidence="3 4">DSM 21081</strain>
    </source>
</reference>
<dbReference type="PANTHER" id="PTHR32305">
    <property type="match status" value="1"/>
</dbReference>
<dbReference type="RefSeq" id="WP_373971876.1">
    <property type="nucleotide sequence ID" value="NZ_JBHDLJ010000006.1"/>
</dbReference>
<dbReference type="InterPro" id="IPR056823">
    <property type="entry name" value="TEN-like_YD-shell"/>
</dbReference>
<dbReference type="InterPro" id="IPR022385">
    <property type="entry name" value="Rhs_assc_core"/>
</dbReference>
<sequence length="242" mass="24897">MRFNTFDQMTSHVRSGTTYPYTYAGPSNTERLSVGGTTFVDGLLGITRQSTGGAVTSFVREPDGTLVSMSNGSGTYYYTADALGSTIALTDASQGIAAAYTYDAWGRTTPSGPQSNNNRFQYIGQHKDLTTGLYKFGARYYDAVTGRFTQPDPSGQEANTYAYAECNPINLKDPSGLAPSTCQVSGATTAGLTAATGALAVWSVVATGTIVGAPAGVVLTAATAAAGAGAALSGIFTFLSCT</sequence>
<evidence type="ECO:0000256" key="1">
    <source>
        <dbReference type="ARBA" id="ARBA00022737"/>
    </source>
</evidence>
<dbReference type="Pfam" id="PF25023">
    <property type="entry name" value="TEN_YD-shell"/>
    <property type="match status" value="1"/>
</dbReference>
<protein>
    <submittedName>
        <fullName evidence="3">RHS repeat-associated core domain-containing protein</fullName>
    </submittedName>
</protein>
<comment type="caution">
    <text evidence="3">The sequence shown here is derived from an EMBL/GenBank/DDBJ whole genome shotgun (WGS) entry which is preliminary data.</text>
</comment>
<dbReference type="Proteomes" id="UP001575652">
    <property type="component" value="Unassembled WGS sequence"/>
</dbReference>
<organism evidence="3 4">
    <name type="scientific">Arthrobacter halodurans</name>
    <dbReference type="NCBI Taxonomy" id="516699"/>
    <lineage>
        <taxon>Bacteria</taxon>
        <taxon>Bacillati</taxon>
        <taxon>Actinomycetota</taxon>
        <taxon>Actinomycetes</taxon>
        <taxon>Micrococcales</taxon>
        <taxon>Micrococcaceae</taxon>
        <taxon>Arthrobacter</taxon>
    </lineage>
</organism>
<dbReference type="Gene3D" id="2.180.10.10">
    <property type="entry name" value="RHS repeat-associated core"/>
    <property type="match status" value="1"/>
</dbReference>
<dbReference type="EMBL" id="JBHDLJ010000006">
    <property type="protein sequence ID" value="MFB0834701.1"/>
    <property type="molecule type" value="Genomic_DNA"/>
</dbReference>
<name>A0ABV4UP34_9MICC</name>
<accession>A0ABV4UP34</accession>
<evidence type="ECO:0000313" key="3">
    <source>
        <dbReference type="EMBL" id="MFB0834701.1"/>
    </source>
</evidence>
<evidence type="ECO:0000313" key="4">
    <source>
        <dbReference type="Proteomes" id="UP001575652"/>
    </source>
</evidence>
<dbReference type="PANTHER" id="PTHR32305:SF15">
    <property type="entry name" value="PROTEIN RHSA-RELATED"/>
    <property type="match status" value="1"/>
</dbReference>